<proteinExistence type="predicted"/>
<evidence type="ECO:0000313" key="1">
    <source>
        <dbReference type="EMBL" id="CAB4344622.1"/>
    </source>
</evidence>
<organism evidence="1">
    <name type="scientific">freshwater metagenome</name>
    <dbReference type="NCBI Taxonomy" id="449393"/>
    <lineage>
        <taxon>unclassified sequences</taxon>
        <taxon>metagenomes</taxon>
        <taxon>ecological metagenomes</taxon>
    </lineage>
</organism>
<accession>A0A6J5ZTG6</accession>
<protein>
    <submittedName>
        <fullName evidence="1">Unannotated protein</fullName>
    </submittedName>
</protein>
<reference evidence="1" key="1">
    <citation type="submission" date="2020-05" db="EMBL/GenBank/DDBJ databases">
        <authorList>
            <person name="Chiriac C."/>
            <person name="Salcher M."/>
            <person name="Ghai R."/>
            <person name="Kavagutti S V."/>
        </authorList>
    </citation>
    <scope>NUCLEOTIDE SEQUENCE</scope>
</reference>
<dbReference type="AlphaFoldDB" id="A0A6J5ZTG6"/>
<name>A0A6J5ZTG6_9ZZZZ</name>
<dbReference type="EMBL" id="CAESAN010000073">
    <property type="protein sequence ID" value="CAB4344622.1"/>
    <property type="molecule type" value="Genomic_DNA"/>
</dbReference>
<gene>
    <name evidence="1" type="ORF">UFOPK3547_00962</name>
</gene>
<sequence length="135" mass="14343">MSTEQLEIDSLVGVYNADGTLSGELRYWLGARIGRAHCALCEITHGTFREKEEWKRVSGELPVPFEAVHLDERSPEVEAASGEQTPCVVASVGGGGFELLLSAEQLEACRAEPTALAGAIISAAEARGLRFAAQG</sequence>